<sequence>MEQEATQPVQDSSAVEEQSSPSSSAEEQDEKMESEENPPSQVETTEIASSPSPQSPKIVEIATSLPPTLESLDRKSPETEQDIFTLEQDLSSAPRRSNASSHASSLSAPCSPSRSLAKPSKCSLSQPASPQQVDLTQPIKPLELRIPDFCKARNDGVLKTAPHR</sequence>
<feature type="compositionally biased region" description="Low complexity" evidence="1">
    <location>
        <begin position="11"/>
        <end position="25"/>
    </location>
</feature>
<feature type="compositionally biased region" description="Polar residues" evidence="1">
    <location>
        <begin position="122"/>
        <end position="135"/>
    </location>
</feature>
<feature type="compositionally biased region" description="Polar residues" evidence="1">
    <location>
        <begin position="37"/>
        <end position="52"/>
    </location>
</feature>
<reference evidence="3" key="1">
    <citation type="submission" date="2024-04" db="EMBL/GenBank/DDBJ databases">
        <title>Salinicola lusitanus LLJ914,a marine bacterium isolated from the Okinawa Trough.</title>
        <authorList>
            <person name="Li J."/>
        </authorList>
    </citation>
    <scope>NUCLEOTIDE SEQUENCE [LARGE SCALE GENOMIC DNA]</scope>
</reference>
<evidence type="ECO:0000313" key="3">
    <source>
        <dbReference type="Proteomes" id="UP001460270"/>
    </source>
</evidence>
<dbReference type="EMBL" id="JBBPFD010000022">
    <property type="protein sequence ID" value="KAK7881197.1"/>
    <property type="molecule type" value="Genomic_DNA"/>
</dbReference>
<accession>A0AAW0MPY8</accession>
<feature type="compositionally biased region" description="Low complexity" evidence="1">
    <location>
        <begin position="90"/>
        <end position="117"/>
    </location>
</feature>
<feature type="compositionally biased region" description="Acidic residues" evidence="1">
    <location>
        <begin position="26"/>
        <end position="36"/>
    </location>
</feature>
<organism evidence="2 3">
    <name type="scientific">Mugilogobius chulae</name>
    <name type="common">yellowstripe goby</name>
    <dbReference type="NCBI Taxonomy" id="88201"/>
    <lineage>
        <taxon>Eukaryota</taxon>
        <taxon>Metazoa</taxon>
        <taxon>Chordata</taxon>
        <taxon>Craniata</taxon>
        <taxon>Vertebrata</taxon>
        <taxon>Euteleostomi</taxon>
        <taxon>Actinopterygii</taxon>
        <taxon>Neopterygii</taxon>
        <taxon>Teleostei</taxon>
        <taxon>Neoteleostei</taxon>
        <taxon>Acanthomorphata</taxon>
        <taxon>Gobiaria</taxon>
        <taxon>Gobiiformes</taxon>
        <taxon>Gobioidei</taxon>
        <taxon>Gobiidae</taxon>
        <taxon>Gobionellinae</taxon>
        <taxon>Mugilogobius</taxon>
    </lineage>
</organism>
<name>A0AAW0MPY8_9GOBI</name>
<feature type="region of interest" description="Disordered" evidence="1">
    <location>
        <begin position="1"/>
        <end position="140"/>
    </location>
</feature>
<proteinExistence type="predicted"/>
<gene>
    <name evidence="2" type="ORF">WMY93_029606</name>
</gene>
<keyword evidence="3" id="KW-1185">Reference proteome</keyword>
<feature type="compositionally biased region" description="Polar residues" evidence="1">
    <location>
        <begin position="1"/>
        <end position="10"/>
    </location>
</feature>
<comment type="caution">
    <text evidence="2">The sequence shown here is derived from an EMBL/GenBank/DDBJ whole genome shotgun (WGS) entry which is preliminary data.</text>
</comment>
<dbReference type="AlphaFoldDB" id="A0AAW0MPY8"/>
<evidence type="ECO:0000313" key="2">
    <source>
        <dbReference type="EMBL" id="KAK7881197.1"/>
    </source>
</evidence>
<protein>
    <submittedName>
        <fullName evidence="2">Uncharacterized protein</fullName>
    </submittedName>
</protein>
<dbReference type="Proteomes" id="UP001460270">
    <property type="component" value="Unassembled WGS sequence"/>
</dbReference>
<evidence type="ECO:0000256" key="1">
    <source>
        <dbReference type="SAM" id="MobiDB-lite"/>
    </source>
</evidence>